<dbReference type="FunFam" id="2.40.110.10:FF:000002">
    <property type="entry name" value="Acyl-CoA dehydrogenase fadE12"/>
    <property type="match status" value="1"/>
</dbReference>
<comment type="cofactor">
    <cofactor evidence="1">
        <name>FAD</name>
        <dbReference type="ChEBI" id="CHEBI:57692"/>
    </cofactor>
</comment>
<accession>A0A7Y6NT19</accession>
<evidence type="ECO:0000256" key="5">
    <source>
        <dbReference type="ARBA" id="ARBA00023002"/>
    </source>
</evidence>
<dbReference type="InterPro" id="IPR037069">
    <property type="entry name" value="AcylCoA_DH/ox_N_sf"/>
</dbReference>
<reference evidence="9 10" key="1">
    <citation type="submission" date="2020-06" db="EMBL/GenBank/DDBJ databases">
        <title>Schlegella sp. ID0723 isolated from air conditioner.</title>
        <authorList>
            <person name="Kim D.Y."/>
            <person name="Kim D.-U."/>
        </authorList>
    </citation>
    <scope>NUCLEOTIDE SEQUENCE [LARGE SCALE GENOMIC DNA]</scope>
    <source>
        <strain evidence="9 10">ID0723</strain>
    </source>
</reference>
<dbReference type="InterPro" id="IPR046373">
    <property type="entry name" value="Acyl-CoA_Oxase/DH_mid-dom_sf"/>
</dbReference>
<comment type="similarity">
    <text evidence="2">Belongs to the acyl-CoA dehydrogenase family.</text>
</comment>
<dbReference type="Proteomes" id="UP000529637">
    <property type="component" value="Unassembled WGS sequence"/>
</dbReference>
<dbReference type="InterPro" id="IPR013786">
    <property type="entry name" value="AcylCoA_DH/ox_N"/>
</dbReference>
<organism evidence="9 10">
    <name type="scientific">Piscinibacter koreensis</name>
    <dbReference type="NCBI Taxonomy" id="2742824"/>
    <lineage>
        <taxon>Bacteria</taxon>
        <taxon>Pseudomonadati</taxon>
        <taxon>Pseudomonadota</taxon>
        <taxon>Betaproteobacteria</taxon>
        <taxon>Burkholderiales</taxon>
        <taxon>Sphaerotilaceae</taxon>
        <taxon>Piscinibacter</taxon>
    </lineage>
</organism>
<dbReference type="PANTHER" id="PTHR43292">
    <property type="entry name" value="ACYL-COA DEHYDROGENASE"/>
    <property type="match status" value="1"/>
</dbReference>
<dbReference type="InterPro" id="IPR009100">
    <property type="entry name" value="AcylCoA_DH/oxidase_NM_dom_sf"/>
</dbReference>
<keyword evidence="10" id="KW-1185">Reference proteome</keyword>
<protein>
    <submittedName>
        <fullName evidence="9">Acyl-CoA dehydrogenase family protein</fullName>
    </submittedName>
</protein>
<dbReference type="Pfam" id="PF00441">
    <property type="entry name" value="Acyl-CoA_dh_1"/>
    <property type="match status" value="1"/>
</dbReference>
<gene>
    <name evidence="9" type="ORF">HQN59_23940</name>
</gene>
<keyword evidence="4" id="KW-0274">FAD</keyword>
<dbReference type="PANTHER" id="PTHR43292:SF3">
    <property type="entry name" value="ACYL-COA DEHYDROGENASE FADE29"/>
    <property type="match status" value="1"/>
</dbReference>
<sequence>MNLTFSDEDRVFQRGVRDWFAANTPEVLRRKVESGQMLTRDEIVHWQRRLDEQGFLVVGWPKEHGGPGWTPTQRYLYDLERAAANAPVGLSMGVIMLGPVLMAFGSDAQKARYLPRIRRCEDWWCQGYSEPGAGSDLASLATTAVSDGDDYVINGSKIWTTYAHWATHMFCLVRTANTGKKQEGISFLLIEMDRPGIEVRPIVSIDGEHHLNQVFFTDLRVPRSNLVGQEGQGWEIAKYLLTHERTSIAGVAESKAAMANLLRSAAERRWAGTRLIDQPGMAARLARAEIDLTALEYTNLRVLSSTAAGKAPGPESSLLKLMGTAVQQTLSELALDIGAEQAWPWHPEGALAEAAHVHSMERYAFLRACTIYGGSDEVQKTVLAKSMLAGAAR</sequence>
<dbReference type="InterPro" id="IPR006091">
    <property type="entry name" value="Acyl-CoA_Oxase/DH_mid-dom"/>
</dbReference>
<feature type="domain" description="Acyl-CoA oxidase/dehydrogenase middle" evidence="7">
    <location>
        <begin position="125"/>
        <end position="207"/>
    </location>
</feature>
<evidence type="ECO:0000256" key="1">
    <source>
        <dbReference type="ARBA" id="ARBA00001974"/>
    </source>
</evidence>
<name>A0A7Y6NT19_9BURK</name>
<feature type="domain" description="Acyl-CoA dehydrogenase/oxidase N-terminal" evidence="8">
    <location>
        <begin position="6"/>
        <end position="119"/>
    </location>
</feature>
<dbReference type="Pfam" id="PF02770">
    <property type="entry name" value="Acyl-CoA_dh_M"/>
    <property type="match status" value="1"/>
</dbReference>
<dbReference type="SUPFAM" id="SSF47203">
    <property type="entry name" value="Acyl-CoA dehydrogenase C-terminal domain-like"/>
    <property type="match status" value="1"/>
</dbReference>
<evidence type="ECO:0000256" key="4">
    <source>
        <dbReference type="ARBA" id="ARBA00022827"/>
    </source>
</evidence>
<feature type="domain" description="Acyl-CoA dehydrogenase/oxidase C-terminal" evidence="6">
    <location>
        <begin position="231"/>
        <end position="388"/>
    </location>
</feature>
<comment type="caution">
    <text evidence="9">The sequence shown here is derived from an EMBL/GenBank/DDBJ whole genome shotgun (WGS) entry which is preliminary data.</text>
</comment>
<dbReference type="InterPro" id="IPR052161">
    <property type="entry name" value="Mycobact_Acyl-CoA_DH"/>
</dbReference>
<dbReference type="AlphaFoldDB" id="A0A7Y6NT19"/>
<evidence type="ECO:0000259" key="8">
    <source>
        <dbReference type="Pfam" id="PF02771"/>
    </source>
</evidence>
<dbReference type="Gene3D" id="1.20.140.10">
    <property type="entry name" value="Butyryl-CoA Dehydrogenase, subunit A, domain 3"/>
    <property type="match status" value="1"/>
</dbReference>
<dbReference type="Pfam" id="PF02771">
    <property type="entry name" value="Acyl-CoA_dh_N"/>
    <property type="match status" value="1"/>
</dbReference>
<dbReference type="InterPro" id="IPR009075">
    <property type="entry name" value="AcylCo_DH/oxidase_C"/>
</dbReference>
<evidence type="ECO:0000256" key="3">
    <source>
        <dbReference type="ARBA" id="ARBA00022630"/>
    </source>
</evidence>
<keyword evidence="3" id="KW-0285">Flavoprotein</keyword>
<dbReference type="GO" id="GO:0005886">
    <property type="term" value="C:plasma membrane"/>
    <property type="evidence" value="ECO:0007669"/>
    <property type="project" value="TreeGrafter"/>
</dbReference>
<dbReference type="InterPro" id="IPR036250">
    <property type="entry name" value="AcylCo_DH-like_C"/>
</dbReference>
<evidence type="ECO:0000259" key="7">
    <source>
        <dbReference type="Pfam" id="PF02770"/>
    </source>
</evidence>
<evidence type="ECO:0000256" key="2">
    <source>
        <dbReference type="ARBA" id="ARBA00009347"/>
    </source>
</evidence>
<keyword evidence="5" id="KW-0560">Oxidoreductase</keyword>
<dbReference type="SUPFAM" id="SSF56645">
    <property type="entry name" value="Acyl-CoA dehydrogenase NM domain-like"/>
    <property type="match status" value="1"/>
</dbReference>
<evidence type="ECO:0000313" key="9">
    <source>
        <dbReference type="EMBL" id="NUZ08800.1"/>
    </source>
</evidence>
<dbReference type="Gene3D" id="2.40.110.10">
    <property type="entry name" value="Butyryl-CoA Dehydrogenase, subunit A, domain 2"/>
    <property type="match status" value="1"/>
</dbReference>
<evidence type="ECO:0000259" key="6">
    <source>
        <dbReference type="Pfam" id="PF00441"/>
    </source>
</evidence>
<dbReference type="GO" id="GO:0016627">
    <property type="term" value="F:oxidoreductase activity, acting on the CH-CH group of donors"/>
    <property type="evidence" value="ECO:0007669"/>
    <property type="project" value="InterPro"/>
</dbReference>
<proteinExistence type="inferred from homology"/>
<dbReference type="RefSeq" id="WP_176071659.1">
    <property type="nucleotide sequence ID" value="NZ_JABWMJ010000017.1"/>
</dbReference>
<evidence type="ECO:0000313" key="10">
    <source>
        <dbReference type="Proteomes" id="UP000529637"/>
    </source>
</evidence>
<dbReference type="EMBL" id="JABWMJ010000017">
    <property type="protein sequence ID" value="NUZ08800.1"/>
    <property type="molecule type" value="Genomic_DNA"/>
</dbReference>
<dbReference type="Gene3D" id="1.10.540.10">
    <property type="entry name" value="Acyl-CoA dehydrogenase/oxidase, N-terminal domain"/>
    <property type="match status" value="1"/>
</dbReference>
<dbReference type="GO" id="GO:0050660">
    <property type="term" value="F:flavin adenine dinucleotide binding"/>
    <property type="evidence" value="ECO:0007669"/>
    <property type="project" value="InterPro"/>
</dbReference>